<feature type="region of interest" description="Disordered" evidence="1">
    <location>
        <begin position="1"/>
        <end position="25"/>
    </location>
</feature>
<organism evidence="2 3">
    <name type="scientific">Lentinus brumalis</name>
    <dbReference type="NCBI Taxonomy" id="2498619"/>
    <lineage>
        <taxon>Eukaryota</taxon>
        <taxon>Fungi</taxon>
        <taxon>Dikarya</taxon>
        <taxon>Basidiomycota</taxon>
        <taxon>Agaricomycotina</taxon>
        <taxon>Agaricomycetes</taxon>
        <taxon>Polyporales</taxon>
        <taxon>Polyporaceae</taxon>
        <taxon>Lentinus</taxon>
    </lineage>
</organism>
<dbReference type="STRING" id="139420.A0A371CIV2"/>
<evidence type="ECO:0000256" key="1">
    <source>
        <dbReference type="SAM" id="MobiDB-lite"/>
    </source>
</evidence>
<evidence type="ECO:0000313" key="2">
    <source>
        <dbReference type="EMBL" id="RDX40208.1"/>
    </source>
</evidence>
<name>A0A371CIV2_9APHY</name>
<reference evidence="2 3" key="1">
    <citation type="journal article" date="2018" name="Biotechnol. Biofuels">
        <title>Integrative visual omics of the white-rot fungus Polyporus brumalis exposes the biotechnological potential of its oxidative enzymes for delignifying raw plant biomass.</title>
        <authorList>
            <person name="Miyauchi S."/>
            <person name="Rancon A."/>
            <person name="Drula E."/>
            <person name="Hage H."/>
            <person name="Chaduli D."/>
            <person name="Favel A."/>
            <person name="Grisel S."/>
            <person name="Henrissat B."/>
            <person name="Herpoel-Gimbert I."/>
            <person name="Ruiz-Duenas F.J."/>
            <person name="Chevret D."/>
            <person name="Hainaut M."/>
            <person name="Lin J."/>
            <person name="Wang M."/>
            <person name="Pangilinan J."/>
            <person name="Lipzen A."/>
            <person name="Lesage-Meessen L."/>
            <person name="Navarro D."/>
            <person name="Riley R."/>
            <person name="Grigoriev I.V."/>
            <person name="Zhou S."/>
            <person name="Raouche S."/>
            <person name="Rosso M.N."/>
        </authorList>
    </citation>
    <scope>NUCLEOTIDE SEQUENCE [LARGE SCALE GENOMIC DNA]</scope>
    <source>
        <strain evidence="2 3">BRFM 1820</strain>
    </source>
</reference>
<proteinExistence type="predicted"/>
<dbReference type="EMBL" id="KZ857575">
    <property type="protein sequence ID" value="RDX40208.1"/>
    <property type="molecule type" value="Genomic_DNA"/>
</dbReference>
<feature type="non-terminal residue" evidence="2">
    <location>
        <position position="1"/>
    </location>
</feature>
<protein>
    <submittedName>
        <fullName evidence="2">Uncharacterized protein</fullName>
    </submittedName>
</protein>
<keyword evidence="3" id="KW-1185">Reference proteome</keyword>
<evidence type="ECO:0000313" key="3">
    <source>
        <dbReference type="Proteomes" id="UP000256964"/>
    </source>
</evidence>
<feature type="region of interest" description="Disordered" evidence="1">
    <location>
        <begin position="122"/>
        <end position="146"/>
    </location>
</feature>
<accession>A0A371CIV2</accession>
<sequence length="183" mass="19588">PPTLRSSLARSTPKATSRSSLSRQTISQASAVRHGMLHGCRRRLLAVNADDTSMFEDLELQLAAECSGRDLLEEAAVAIGSHAHRVNTGCREGVPHLTCLGLHIICALSYIQDCSADPSYSPDAPHNNHSRISTSQRGSPTSRSSLRSSCECLSRRFRSSGTRVGVASCTSSQTRCRCGGNSC</sequence>
<dbReference type="AlphaFoldDB" id="A0A371CIV2"/>
<feature type="compositionally biased region" description="Polar residues" evidence="1">
    <location>
        <begin position="130"/>
        <end position="141"/>
    </location>
</feature>
<dbReference type="OrthoDB" id="2701423at2759"/>
<dbReference type="Proteomes" id="UP000256964">
    <property type="component" value="Unassembled WGS sequence"/>
</dbReference>
<gene>
    <name evidence="2" type="ORF">OH76DRAFT_1508596</name>
</gene>